<accession>A0A5B7FZS6</accession>
<dbReference type="EMBL" id="VSRR010010651">
    <property type="protein sequence ID" value="MPC52142.1"/>
    <property type="molecule type" value="Genomic_DNA"/>
</dbReference>
<organism evidence="2 3">
    <name type="scientific">Portunus trituberculatus</name>
    <name type="common">Swimming crab</name>
    <name type="synonym">Neptunus trituberculatus</name>
    <dbReference type="NCBI Taxonomy" id="210409"/>
    <lineage>
        <taxon>Eukaryota</taxon>
        <taxon>Metazoa</taxon>
        <taxon>Ecdysozoa</taxon>
        <taxon>Arthropoda</taxon>
        <taxon>Crustacea</taxon>
        <taxon>Multicrustacea</taxon>
        <taxon>Malacostraca</taxon>
        <taxon>Eumalacostraca</taxon>
        <taxon>Eucarida</taxon>
        <taxon>Decapoda</taxon>
        <taxon>Pleocyemata</taxon>
        <taxon>Brachyura</taxon>
        <taxon>Eubrachyura</taxon>
        <taxon>Portunoidea</taxon>
        <taxon>Portunidae</taxon>
        <taxon>Portuninae</taxon>
        <taxon>Portunus</taxon>
    </lineage>
</organism>
<comment type="caution">
    <text evidence="2">The sequence shown here is derived from an EMBL/GenBank/DDBJ whole genome shotgun (WGS) entry which is preliminary data.</text>
</comment>
<name>A0A5B7FZS6_PORTR</name>
<dbReference type="Proteomes" id="UP000324222">
    <property type="component" value="Unassembled WGS sequence"/>
</dbReference>
<reference evidence="2 3" key="1">
    <citation type="submission" date="2019-05" db="EMBL/GenBank/DDBJ databases">
        <title>Another draft genome of Portunus trituberculatus and its Hox gene families provides insights of decapod evolution.</title>
        <authorList>
            <person name="Jeong J.-H."/>
            <person name="Song I."/>
            <person name="Kim S."/>
            <person name="Choi T."/>
            <person name="Kim D."/>
            <person name="Ryu S."/>
            <person name="Kim W."/>
        </authorList>
    </citation>
    <scope>NUCLEOTIDE SEQUENCE [LARGE SCALE GENOMIC DNA]</scope>
    <source>
        <tissue evidence="2">Muscle</tissue>
    </source>
</reference>
<protein>
    <submittedName>
        <fullName evidence="2">Uncharacterized protein</fullName>
    </submittedName>
</protein>
<gene>
    <name evidence="2" type="ORF">E2C01_046003</name>
</gene>
<feature type="compositionally biased region" description="Basic and acidic residues" evidence="1">
    <location>
        <begin position="156"/>
        <end position="169"/>
    </location>
</feature>
<feature type="region of interest" description="Disordered" evidence="1">
    <location>
        <begin position="156"/>
        <end position="208"/>
    </location>
</feature>
<keyword evidence="3" id="KW-1185">Reference proteome</keyword>
<sequence length="208" mass="21596">MVQLSNRRGEVDHGTLAGSPGHLPPLVQVLLPPPSVSLPSPVASKFPLEIQSLTHLVGKSDSDHPVVSPPGDVVLREAWGTHLLLLLLPQGQVTEGRLVHVLLHQVLIPVVHGAALAAAASSRGSSIGVVLVLVEAARGLSREGVSLPWGVTGEEPMERANSREGEKGGIGRICPCAAPSGQSTRAAPTLSPGATRRTSTTRPTREAL</sequence>
<proteinExistence type="predicted"/>
<evidence type="ECO:0000313" key="2">
    <source>
        <dbReference type="EMBL" id="MPC52142.1"/>
    </source>
</evidence>
<dbReference type="AlphaFoldDB" id="A0A5B7FZS6"/>
<evidence type="ECO:0000256" key="1">
    <source>
        <dbReference type="SAM" id="MobiDB-lite"/>
    </source>
</evidence>
<evidence type="ECO:0000313" key="3">
    <source>
        <dbReference type="Proteomes" id="UP000324222"/>
    </source>
</evidence>